<evidence type="ECO:0000313" key="4">
    <source>
        <dbReference type="Proteomes" id="UP000003571"/>
    </source>
</evidence>
<protein>
    <submittedName>
        <fullName evidence="3">FeoA family protein</fullName>
    </submittedName>
</protein>
<name>H7ENI0_9SPIR</name>
<dbReference type="RefSeq" id="WP_002706073.1">
    <property type="nucleotide sequence ID" value="NZ_AGRW01000053.1"/>
</dbReference>
<dbReference type="SUPFAM" id="SSF50037">
    <property type="entry name" value="C-terminal domain of transcriptional repressors"/>
    <property type="match status" value="1"/>
</dbReference>
<dbReference type="GO" id="GO:0046914">
    <property type="term" value="F:transition metal ion binding"/>
    <property type="evidence" value="ECO:0007669"/>
    <property type="project" value="InterPro"/>
</dbReference>
<gene>
    <name evidence="3" type="ORF">TresaDRAFT_0733</name>
</gene>
<dbReference type="Pfam" id="PF04023">
    <property type="entry name" value="FeoA"/>
    <property type="match status" value="1"/>
</dbReference>
<dbReference type="STRING" id="907348.TresaDRAFT_0733"/>
<dbReference type="Gene3D" id="2.30.30.90">
    <property type="match status" value="1"/>
</dbReference>
<feature type="domain" description="Ferrous iron transporter FeoA-like" evidence="2">
    <location>
        <begin position="1"/>
        <end position="69"/>
    </location>
</feature>
<proteinExistence type="predicted"/>
<accession>H7ENI0</accession>
<organism evidence="3 4">
    <name type="scientific">Treponema saccharophilum DSM 2985</name>
    <dbReference type="NCBI Taxonomy" id="907348"/>
    <lineage>
        <taxon>Bacteria</taxon>
        <taxon>Pseudomonadati</taxon>
        <taxon>Spirochaetota</taxon>
        <taxon>Spirochaetia</taxon>
        <taxon>Spirochaetales</taxon>
        <taxon>Treponemataceae</taxon>
        <taxon>Treponema</taxon>
    </lineage>
</organism>
<dbReference type="Proteomes" id="UP000003571">
    <property type="component" value="Unassembled WGS sequence"/>
</dbReference>
<dbReference type="InterPro" id="IPR008988">
    <property type="entry name" value="Transcriptional_repressor_C"/>
</dbReference>
<sequence length="69" mass="7297">MPLLFASVGDEVVVKNVGGSLDVKQHLNEIGFNAGASITVIQKISTGLIVKVKESRIAIDKSMASKIMV</sequence>
<dbReference type="OrthoDB" id="5984at2"/>
<dbReference type="PATRIC" id="fig|907348.3.peg.2501"/>
<dbReference type="InterPro" id="IPR038157">
    <property type="entry name" value="FeoA_core_dom"/>
</dbReference>
<dbReference type="EMBL" id="AGRW01000053">
    <property type="protein sequence ID" value="EIC00908.1"/>
    <property type="molecule type" value="Genomic_DNA"/>
</dbReference>
<dbReference type="PANTHER" id="PTHR43151">
    <property type="entry name" value="FEOA FAMILY PROTEIN"/>
    <property type="match status" value="1"/>
</dbReference>
<keyword evidence="4" id="KW-1185">Reference proteome</keyword>
<keyword evidence="1" id="KW-0408">Iron</keyword>
<evidence type="ECO:0000256" key="1">
    <source>
        <dbReference type="ARBA" id="ARBA00023004"/>
    </source>
</evidence>
<dbReference type="PANTHER" id="PTHR43151:SF1">
    <property type="entry name" value="SSR2333 PROTEIN"/>
    <property type="match status" value="1"/>
</dbReference>
<comment type="caution">
    <text evidence="3">The sequence shown here is derived from an EMBL/GenBank/DDBJ whole genome shotgun (WGS) entry which is preliminary data.</text>
</comment>
<dbReference type="InterPro" id="IPR053184">
    <property type="entry name" value="FeoA-like"/>
</dbReference>
<dbReference type="SMART" id="SM00899">
    <property type="entry name" value="FeoA"/>
    <property type="match status" value="1"/>
</dbReference>
<reference evidence="3 4" key="1">
    <citation type="submission" date="2011-09" db="EMBL/GenBank/DDBJ databases">
        <title>The draft genome of Treponema saccharophilum DSM 2985.</title>
        <authorList>
            <consortium name="US DOE Joint Genome Institute (JGI-PGF)"/>
            <person name="Lucas S."/>
            <person name="Copeland A."/>
            <person name="Lapidus A."/>
            <person name="Glavina del Rio T."/>
            <person name="Dalin E."/>
            <person name="Tice H."/>
            <person name="Bruce D."/>
            <person name="Goodwin L."/>
            <person name="Pitluck S."/>
            <person name="Peters L."/>
            <person name="Kyrpides N."/>
            <person name="Mavromatis K."/>
            <person name="Ivanova N."/>
            <person name="Markowitz V."/>
            <person name="Cheng J.-F."/>
            <person name="Hugenholtz P."/>
            <person name="Woyke T."/>
            <person name="Wu D."/>
            <person name="Gronow S."/>
            <person name="Wellnitz S."/>
            <person name="Brambilla E."/>
            <person name="Klenk H.-P."/>
            <person name="Eisen J.A."/>
        </authorList>
    </citation>
    <scope>NUCLEOTIDE SEQUENCE [LARGE SCALE GENOMIC DNA]</scope>
    <source>
        <strain evidence="3 4">DSM 2985</strain>
    </source>
</reference>
<dbReference type="InterPro" id="IPR007167">
    <property type="entry name" value="Fe-transptr_FeoA-like"/>
</dbReference>
<dbReference type="eggNOG" id="COG1918">
    <property type="taxonomic scope" value="Bacteria"/>
</dbReference>
<evidence type="ECO:0000259" key="2">
    <source>
        <dbReference type="SMART" id="SM00899"/>
    </source>
</evidence>
<evidence type="ECO:0000313" key="3">
    <source>
        <dbReference type="EMBL" id="EIC00908.1"/>
    </source>
</evidence>
<dbReference type="AlphaFoldDB" id="H7ENI0"/>